<organism evidence="3 4">
    <name type="scientific">Echinicola pacifica</name>
    <dbReference type="NCBI Taxonomy" id="346377"/>
    <lineage>
        <taxon>Bacteria</taxon>
        <taxon>Pseudomonadati</taxon>
        <taxon>Bacteroidota</taxon>
        <taxon>Cytophagia</taxon>
        <taxon>Cytophagales</taxon>
        <taxon>Cyclobacteriaceae</taxon>
        <taxon>Echinicola</taxon>
    </lineage>
</organism>
<sequence>MLKNSIVMLGFLLAGVISCTPGGADYVDDLDLVLTYEDPAVNYTDYDTYHLPDSVVYITNDNSTLDPTMEAFILAKVNSEFQGAGWKATTDPVSNGSDVVLMVTAVDNLNVEYYSWWDYWGWWPGWGYYPSYPTDGFYPYYPGGWGYFGGVYSYRTGTLLVEMVDPASLTVVNDGEPDPLPVIWGGALNGVLDGSDQIVRQRIDRGLDQMMTDSPYLIK</sequence>
<dbReference type="AlphaFoldDB" id="A0A918Q3V6"/>
<evidence type="ECO:0000313" key="4">
    <source>
        <dbReference type="Proteomes" id="UP000619457"/>
    </source>
</evidence>
<evidence type="ECO:0000313" key="3">
    <source>
        <dbReference type="EMBL" id="GGZ32864.1"/>
    </source>
</evidence>
<accession>A0A918Q3V6</accession>
<reference evidence="3" key="1">
    <citation type="journal article" date="2014" name="Int. J. Syst. Evol. Microbiol.">
        <title>Complete genome sequence of Corynebacterium casei LMG S-19264T (=DSM 44701T), isolated from a smear-ripened cheese.</title>
        <authorList>
            <consortium name="US DOE Joint Genome Institute (JGI-PGF)"/>
            <person name="Walter F."/>
            <person name="Albersmeier A."/>
            <person name="Kalinowski J."/>
            <person name="Ruckert C."/>
        </authorList>
    </citation>
    <scope>NUCLEOTIDE SEQUENCE</scope>
    <source>
        <strain evidence="3">KCTC 12368</strain>
    </source>
</reference>
<keyword evidence="4" id="KW-1185">Reference proteome</keyword>
<name>A0A918Q3V6_9BACT</name>
<dbReference type="PROSITE" id="PS51257">
    <property type="entry name" value="PROKAR_LIPOPROTEIN"/>
    <property type="match status" value="1"/>
</dbReference>
<dbReference type="Proteomes" id="UP000619457">
    <property type="component" value="Unassembled WGS sequence"/>
</dbReference>
<feature type="chain" id="PRO_5037288224" description="DUF4136 domain-containing protein" evidence="1">
    <location>
        <begin position="25"/>
        <end position="219"/>
    </location>
</feature>
<comment type="caution">
    <text evidence="3">The sequence shown here is derived from an EMBL/GenBank/DDBJ whole genome shotgun (WGS) entry which is preliminary data.</text>
</comment>
<proteinExistence type="predicted"/>
<evidence type="ECO:0000259" key="2">
    <source>
        <dbReference type="Pfam" id="PF13590"/>
    </source>
</evidence>
<keyword evidence="1" id="KW-0732">Signal</keyword>
<reference evidence="3" key="2">
    <citation type="submission" date="2020-09" db="EMBL/GenBank/DDBJ databases">
        <authorList>
            <person name="Sun Q."/>
            <person name="Kim S."/>
        </authorList>
    </citation>
    <scope>NUCLEOTIDE SEQUENCE</scope>
    <source>
        <strain evidence="3">KCTC 12368</strain>
    </source>
</reference>
<evidence type="ECO:0000256" key="1">
    <source>
        <dbReference type="SAM" id="SignalP"/>
    </source>
</evidence>
<dbReference type="Gene3D" id="3.30.160.670">
    <property type="match status" value="1"/>
</dbReference>
<feature type="domain" description="DUF4136" evidence="2">
    <location>
        <begin position="35"/>
        <end position="216"/>
    </location>
</feature>
<dbReference type="EMBL" id="BMWX01000004">
    <property type="protein sequence ID" value="GGZ32864.1"/>
    <property type="molecule type" value="Genomic_DNA"/>
</dbReference>
<feature type="signal peptide" evidence="1">
    <location>
        <begin position="1"/>
        <end position="24"/>
    </location>
</feature>
<gene>
    <name evidence="3" type="ORF">GCM10007049_28110</name>
</gene>
<dbReference type="InterPro" id="IPR025411">
    <property type="entry name" value="DUF4136"/>
</dbReference>
<protein>
    <recommendedName>
        <fullName evidence="2">DUF4136 domain-containing protein</fullName>
    </recommendedName>
</protein>
<dbReference type="Pfam" id="PF13590">
    <property type="entry name" value="DUF4136"/>
    <property type="match status" value="1"/>
</dbReference>